<evidence type="ECO:0000313" key="8">
    <source>
        <dbReference type="EMBL" id="TDS80813.1"/>
    </source>
</evidence>
<dbReference type="PROSITE" id="PS00609">
    <property type="entry name" value="GLYCOSYL_HYDROL_F32"/>
    <property type="match status" value="1"/>
</dbReference>
<evidence type="ECO:0000259" key="6">
    <source>
        <dbReference type="Pfam" id="PF00251"/>
    </source>
</evidence>
<dbReference type="Gene3D" id="2.60.120.560">
    <property type="entry name" value="Exo-inulinase, domain 1"/>
    <property type="match status" value="1"/>
</dbReference>
<dbReference type="EC" id="3.2.1.26" evidence="2"/>
<comment type="caution">
    <text evidence="8">The sequence shown here is derived from an EMBL/GenBank/DDBJ whole genome shotgun (WGS) entry which is preliminary data.</text>
</comment>
<keyword evidence="3 5" id="KW-0378">Hydrolase</keyword>
<keyword evidence="4 5" id="KW-0326">Glycosidase</keyword>
<dbReference type="InterPro" id="IPR001362">
    <property type="entry name" value="Glyco_hydro_32"/>
</dbReference>
<dbReference type="PANTHER" id="PTHR43101:SF1">
    <property type="entry name" value="BETA-FRUCTOSIDASE"/>
    <property type="match status" value="1"/>
</dbReference>
<comment type="similarity">
    <text evidence="1 5">Belongs to the glycosyl hydrolase 32 family.</text>
</comment>
<dbReference type="EMBL" id="SOAM01000001">
    <property type="protein sequence ID" value="TDS80813.1"/>
    <property type="molecule type" value="Genomic_DNA"/>
</dbReference>
<dbReference type="InterPro" id="IPR051214">
    <property type="entry name" value="GH32_Enzymes"/>
</dbReference>
<name>A0A4R7FSJ3_9MICO</name>
<feature type="domain" description="Glycosyl hydrolase family 32 C-terminal" evidence="7">
    <location>
        <begin position="337"/>
        <end position="435"/>
    </location>
</feature>
<dbReference type="GO" id="GO:0004564">
    <property type="term" value="F:beta-fructofuranosidase activity"/>
    <property type="evidence" value="ECO:0007669"/>
    <property type="project" value="UniProtKB-EC"/>
</dbReference>
<dbReference type="Pfam" id="PF08244">
    <property type="entry name" value="Glyco_hydro_32C"/>
    <property type="match status" value="1"/>
</dbReference>
<dbReference type="Gene3D" id="2.115.10.20">
    <property type="entry name" value="Glycosyl hydrolase domain, family 43"/>
    <property type="match status" value="1"/>
</dbReference>
<evidence type="ECO:0000256" key="5">
    <source>
        <dbReference type="RuleBase" id="RU362110"/>
    </source>
</evidence>
<evidence type="ECO:0000256" key="4">
    <source>
        <dbReference type="ARBA" id="ARBA00023295"/>
    </source>
</evidence>
<keyword evidence="9" id="KW-1185">Reference proteome</keyword>
<dbReference type="GO" id="GO:0005975">
    <property type="term" value="P:carbohydrate metabolic process"/>
    <property type="evidence" value="ECO:0007669"/>
    <property type="project" value="InterPro"/>
</dbReference>
<dbReference type="Proteomes" id="UP000295344">
    <property type="component" value="Unassembled WGS sequence"/>
</dbReference>
<dbReference type="RefSeq" id="WP_162850737.1">
    <property type="nucleotide sequence ID" value="NZ_BAAARP010000001.1"/>
</dbReference>
<dbReference type="SUPFAM" id="SSF49899">
    <property type="entry name" value="Concanavalin A-like lectins/glucanases"/>
    <property type="match status" value="1"/>
</dbReference>
<evidence type="ECO:0000259" key="7">
    <source>
        <dbReference type="Pfam" id="PF08244"/>
    </source>
</evidence>
<evidence type="ECO:0000313" key="9">
    <source>
        <dbReference type="Proteomes" id="UP000295344"/>
    </source>
</evidence>
<feature type="domain" description="Glycosyl hydrolase family 32 N-terminal" evidence="6">
    <location>
        <begin position="17"/>
        <end position="313"/>
    </location>
</feature>
<dbReference type="CDD" id="cd08996">
    <property type="entry name" value="GH32_FFase"/>
    <property type="match status" value="1"/>
</dbReference>
<dbReference type="PANTHER" id="PTHR43101">
    <property type="entry name" value="BETA-FRUCTOSIDASE"/>
    <property type="match status" value="1"/>
</dbReference>
<reference evidence="8 9" key="1">
    <citation type="submission" date="2019-03" db="EMBL/GenBank/DDBJ databases">
        <title>Genomic Encyclopedia of Archaeal and Bacterial Type Strains, Phase II (KMG-II): from individual species to whole genera.</title>
        <authorList>
            <person name="Goeker M."/>
        </authorList>
    </citation>
    <scope>NUCLEOTIDE SEQUENCE [LARGE SCALE GENOMIC DNA]</scope>
    <source>
        <strain evidence="8 9">DSM 24782</strain>
    </source>
</reference>
<accession>A0A4R7FSJ3</accession>
<evidence type="ECO:0000256" key="2">
    <source>
        <dbReference type="ARBA" id="ARBA00012758"/>
    </source>
</evidence>
<sequence>MPDAAPIDTDHHRPRFHIRPATGFVNDPNGPVLIDGVAHLYFQFRAPMHHPGAQVLWGHATSEDLVRWTLHRPAISPHPVLGDREGAWSGNTVVREDGAVVAFYSGYRHEHPFQSVQAAVSTDGGFSFGEPRQVVADPAPEEGVRQLRDPFVWREDGTWRMVVGAGDERRVGSTRLYRSEDLETWTFEGLRASAVRGAIAEVDTGDMWECPQLVRLDGEDVLLIASWSEEVGIGQVLSVRGLERRGASDEELVVRRLDAGSNFYASSAMRESPHGALVWGWVTEGRTDAAAETAGWSGTISLPRVVRLGPDGSVLSAPVPAVDSLRQEELSGTSGTEVGAQLEVLVALPDGVASARAVLAFSADERLVIELDRDAGEVRIDRSEASVLEGSHGGVTRISAAFGDTAEVRLFLDGSVVETFTSGGRVATTRVYPAAPPPWRLEHDGTADVRLWRLGV</sequence>
<dbReference type="Pfam" id="PF00251">
    <property type="entry name" value="Glyco_hydro_32N"/>
    <property type="match status" value="1"/>
</dbReference>
<dbReference type="AlphaFoldDB" id="A0A4R7FSJ3"/>
<dbReference type="InterPro" id="IPR013148">
    <property type="entry name" value="Glyco_hydro_32_N"/>
</dbReference>
<protein>
    <recommendedName>
        <fullName evidence="2">beta-fructofuranosidase</fullName>
        <ecNumber evidence="2">3.2.1.26</ecNumber>
    </recommendedName>
</protein>
<organism evidence="8 9">
    <name type="scientific">Amnibacterium kyonggiense</name>
    <dbReference type="NCBI Taxonomy" id="595671"/>
    <lineage>
        <taxon>Bacteria</taxon>
        <taxon>Bacillati</taxon>
        <taxon>Actinomycetota</taxon>
        <taxon>Actinomycetes</taxon>
        <taxon>Micrococcales</taxon>
        <taxon>Microbacteriaceae</taxon>
        <taxon>Amnibacterium</taxon>
    </lineage>
</organism>
<dbReference type="SMART" id="SM00640">
    <property type="entry name" value="Glyco_32"/>
    <property type="match status" value="1"/>
</dbReference>
<evidence type="ECO:0000256" key="1">
    <source>
        <dbReference type="ARBA" id="ARBA00009902"/>
    </source>
</evidence>
<dbReference type="InterPro" id="IPR013320">
    <property type="entry name" value="ConA-like_dom_sf"/>
</dbReference>
<dbReference type="SUPFAM" id="SSF75005">
    <property type="entry name" value="Arabinanase/levansucrase/invertase"/>
    <property type="match status" value="1"/>
</dbReference>
<dbReference type="InterPro" id="IPR023296">
    <property type="entry name" value="Glyco_hydro_beta-prop_sf"/>
</dbReference>
<gene>
    <name evidence="8" type="ORF">CLV52_1383</name>
</gene>
<evidence type="ECO:0000256" key="3">
    <source>
        <dbReference type="ARBA" id="ARBA00022801"/>
    </source>
</evidence>
<dbReference type="InterPro" id="IPR013189">
    <property type="entry name" value="Glyco_hydro_32_C"/>
</dbReference>
<proteinExistence type="inferred from homology"/>
<dbReference type="InterPro" id="IPR018053">
    <property type="entry name" value="Glyco_hydro_32_AS"/>
</dbReference>